<keyword evidence="2" id="KW-0472">Membrane</keyword>
<dbReference type="PANTHER" id="PTHR33133:SF1">
    <property type="entry name" value="EXPRESSED PROTEIN-RELATED"/>
    <property type="match status" value="1"/>
</dbReference>
<gene>
    <name evidence="4" type="ORF">O1G22_25435</name>
</gene>
<feature type="compositionally biased region" description="Gly residues" evidence="1">
    <location>
        <begin position="84"/>
        <end position="105"/>
    </location>
</feature>
<keyword evidence="2" id="KW-0812">Transmembrane</keyword>
<dbReference type="RefSeq" id="WP_270083423.1">
    <property type="nucleotide sequence ID" value="NZ_CP115300.1"/>
</dbReference>
<protein>
    <recommendedName>
        <fullName evidence="3">DUF7847 domain-containing protein</fullName>
    </recommendedName>
</protein>
<feature type="region of interest" description="Disordered" evidence="1">
    <location>
        <begin position="1"/>
        <end position="105"/>
    </location>
</feature>
<feature type="transmembrane region" description="Helical" evidence="2">
    <location>
        <begin position="409"/>
        <end position="436"/>
    </location>
</feature>
<keyword evidence="5" id="KW-1185">Reference proteome</keyword>
<feature type="transmembrane region" description="Helical" evidence="2">
    <location>
        <begin position="228"/>
        <end position="250"/>
    </location>
</feature>
<dbReference type="Proteomes" id="UP001212326">
    <property type="component" value="Chromosome"/>
</dbReference>
<proteinExistence type="predicted"/>
<dbReference type="InterPro" id="IPR057169">
    <property type="entry name" value="DUF7847"/>
</dbReference>
<feature type="transmembrane region" description="Helical" evidence="2">
    <location>
        <begin position="169"/>
        <end position="191"/>
    </location>
</feature>
<evidence type="ECO:0000313" key="4">
    <source>
        <dbReference type="EMBL" id="WBO65911.1"/>
    </source>
</evidence>
<feature type="compositionally biased region" description="Low complexity" evidence="1">
    <location>
        <begin position="1"/>
        <end position="16"/>
    </location>
</feature>
<feature type="domain" description="DUF7847" evidence="3">
    <location>
        <begin position="176"/>
        <end position="435"/>
    </location>
</feature>
<organism evidence="4 5">
    <name type="scientific">Streptomyces camelliae</name>
    <dbReference type="NCBI Taxonomy" id="3004093"/>
    <lineage>
        <taxon>Bacteria</taxon>
        <taxon>Bacillati</taxon>
        <taxon>Actinomycetota</taxon>
        <taxon>Actinomycetes</taxon>
        <taxon>Kitasatosporales</taxon>
        <taxon>Streptomycetaceae</taxon>
        <taxon>Streptomyces</taxon>
    </lineage>
</organism>
<feature type="compositionally biased region" description="Pro residues" evidence="1">
    <location>
        <begin position="73"/>
        <end position="83"/>
    </location>
</feature>
<dbReference type="PANTHER" id="PTHR33133">
    <property type="entry name" value="OS08G0107100 PROTEIN-RELATED"/>
    <property type="match status" value="1"/>
</dbReference>
<evidence type="ECO:0000256" key="1">
    <source>
        <dbReference type="SAM" id="MobiDB-lite"/>
    </source>
</evidence>
<feature type="transmembrane region" description="Helical" evidence="2">
    <location>
        <begin position="270"/>
        <end position="298"/>
    </location>
</feature>
<feature type="transmembrane region" description="Helical" evidence="2">
    <location>
        <begin position="304"/>
        <end position="329"/>
    </location>
</feature>
<sequence length="469" mass="47533">MTDTPGWASPGSAPSSDGREPGASGPAEPADRPGGTEPAPQPGTDPQGAGTKWSTEQPPPGQWSAPAGTPGPHQTPPPPPPGPGWGGQQPGTPGPGAYGGGYTGPPGGYAGPPPGYGGYGTPGGYGAWGGGWGGPPPAAKPGVIPLRPLGVGEILDGAVSTMRTYWRTVLGISLTVALVMNVSMVLLQGFVLNDITVQTALNDPNAASPSEALHALRDTMIGTGILSVIRTAAMLIATALLTTITSRAVLGRPVTTRESWRDARPQILKLLGLLILLALIFIGVIVAGALPGLLILIAGGSDNAGLALLSLGFLGGTVVGLWLLVRYYLAAPALMLERQGILTSLKRSAKLVRGSWWRIFGIMLLTVLITLIVSAVVTIPFTLIGAAASSDGMNGLLGANGGHIGWTTLIIRGIGALVGSTLTLPISAGVTVLLYIDQRIRREALDLELARAAGVQGYSTGAPGPVPGS</sequence>
<evidence type="ECO:0000259" key="3">
    <source>
        <dbReference type="Pfam" id="PF25231"/>
    </source>
</evidence>
<accession>A0ABY7P5T9</accession>
<dbReference type="EMBL" id="CP115300">
    <property type="protein sequence ID" value="WBO65911.1"/>
    <property type="molecule type" value="Genomic_DNA"/>
</dbReference>
<name>A0ABY7P5T9_9ACTN</name>
<feature type="transmembrane region" description="Helical" evidence="2">
    <location>
        <begin position="356"/>
        <end position="389"/>
    </location>
</feature>
<reference evidence="4 5" key="1">
    <citation type="submission" date="2022-12" db="EMBL/GenBank/DDBJ databases">
        <authorList>
            <person name="Mo P."/>
        </authorList>
    </citation>
    <scope>NUCLEOTIDE SEQUENCE [LARGE SCALE GENOMIC DNA]</scope>
    <source>
        <strain evidence="4 5">HUAS 2-6</strain>
    </source>
</reference>
<dbReference type="Pfam" id="PF25231">
    <property type="entry name" value="DUF7847"/>
    <property type="match status" value="1"/>
</dbReference>
<evidence type="ECO:0000256" key="2">
    <source>
        <dbReference type="SAM" id="Phobius"/>
    </source>
</evidence>
<keyword evidence="2" id="KW-1133">Transmembrane helix</keyword>
<evidence type="ECO:0000313" key="5">
    <source>
        <dbReference type="Proteomes" id="UP001212326"/>
    </source>
</evidence>